<evidence type="ECO:0000313" key="3">
    <source>
        <dbReference type="Proteomes" id="UP000602510"/>
    </source>
</evidence>
<proteinExistence type="predicted"/>
<evidence type="ECO:0000256" key="1">
    <source>
        <dbReference type="SAM" id="MobiDB-lite"/>
    </source>
</evidence>
<feature type="region of interest" description="Disordered" evidence="1">
    <location>
        <begin position="1"/>
        <end position="72"/>
    </location>
</feature>
<protein>
    <submittedName>
        <fullName evidence="2">Uncharacterized protein</fullName>
    </submittedName>
</protein>
<feature type="compositionally biased region" description="Low complexity" evidence="1">
    <location>
        <begin position="21"/>
        <end position="41"/>
    </location>
</feature>
<feature type="compositionally biased region" description="Acidic residues" evidence="1">
    <location>
        <begin position="8"/>
        <end position="17"/>
    </location>
</feature>
<organism evidence="2 3">
    <name type="scientific">Phytophthora infestans</name>
    <name type="common">Potato late blight agent</name>
    <name type="synonym">Botrytis infestans</name>
    <dbReference type="NCBI Taxonomy" id="4787"/>
    <lineage>
        <taxon>Eukaryota</taxon>
        <taxon>Sar</taxon>
        <taxon>Stramenopiles</taxon>
        <taxon>Oomycota</taxon>
        <taxon>Peronosporomycetes</taxon>
        <taxon>Peronosporales</taxon>
        <taxon>Peronosporaceae</taxon>
        <taxon>Phytophthora</taxon>
    </lineage>
</organism>
<dbReference type="AlphaFoldDB" id="A0A833W4Z1"/>
<feature type="compositionally biased region" description="Acidic residues" evidence="1">
    <location>
        <begin position="59"/>
        <end position="72"/>
    </location>
</feature>
<accession>A0A833W4Z1</accession>
<sequence>MTTLNMEEHEESVEEMDPNQLVTTTKPLVTKTKPLVTPTKLSVTPKGKLTTRKRGCQQDDQDGDEILSSDEGNDALKLWRVQEAKADQIFGRNNKEKQNELAWRILLNEPRP</sequence>
<gene>
    <name evidence="2" type="ORF">GN244_ATG05177</name>
</gene>
<comment type="caution">
    <text evidence="2">The sequence shown here is derived from an EMBL/GenBank/DDBJ whole genome shotgun (WGS) entry which is preliminary data.</text>
</comment>
<name>A0A833W4Z1_PHYIN</name>
<dbReference type="EMBL" id="WSZM01000100">
    <property type="protein sequence ID" value="KAF4042469.1"/>
    <property type="molecule type" value="Genomic_DNA"/>
</dbReference>
<reference evidence="2" key="1">
    <citation type="submission" date="2020-04" db="EMBL/GenBank/DDBJ databases">
        <title>Hybrid Assembly of Korean Phytophthora infestans isolates.</title>
        <authorList>
            <person name="Prokchorchik M."/>
            <person name="Lee Y."/>
            <person name="Seo J."/>
            <person name="Cho J.-H."/>
            <person name="Park Y.-E."/>
            <person name="Jang D.-C."/>
            <person name="Im J.-S."/>
            <person name="Choi J.-G."/>
            <person name="Park H.-J."/>
            <person name="Lee G.-B."/>
            <person name="Lee Y.-G."/>
            <person name="Hong S.-Y."/>
            <person name="Cho K."/>
            <person name="Sohn K.H."/>
        </authorList>
    </citation>
    <scope>NUCLEOTIDE SEQUENCE</scope>
    <source>
        <strain evidence="2">KR_1_A1</strain>
    </source>
</reference>
<dbReference type="Proteomes" id="UP000602510">
    <property type="component" value="Unassembled WGS sequence"/>
</dbReference>
<keyword evidence="3" id="KW-1185">Reference proteome</keyword>
<evidence type="ECO:0000313" key="2">
    <source>
        <dbReference type="EMBL" id="KAF4042469.1"/>
    </source>
</evidence>